<accession>A0A516H6Y8</accession>
<dbReference type="OrthoDB" id="7307777at2"/>
<reference evidence="1 2" key="1">
    <citation type="submission" date="2019-07" db="EMBL/GenBank/DDBJ databases">
        <title>Genome sequencing for Ferrovibrio sp. K5.</title>
        <authorList>
            <person name="Park S.-J."/>
        </authorList>
    </citation>
    <scope>NUCLEOTIDE SEQUENCE [LARGE SCALE GENOMIC DNA]</scope>
    <source>
        <strain evidence="1 2">K5</strain>
    </source>
</reference>
<dbReference type="RefSeq" id="WP_144258525.1">
    <property type="nucleotide sequence ID" value="NZ_CP041636.1"/>
</dbReference>
<organism evidence="1 2">
    <name type="scientific">Ferrovibrio terrae</name>
    <dbReference type="NCBI Taxonomy" id="2594003"/>
    <lineage>
        <taxon>Bacteria</taxon>
        <taxon>Pseudomonadati</taxon>
        <taxon>Pseudomonadota</taxon>
        <taxon>Alphaproteobacteria</taxon>
        <taxon>Rhodospirillales</taxon>
        <taxon>Rhodospirillaceae</taxon>
        <taxon>Ferrovibrio</taxon>
    </lineage>
</organism>
<name>A0A516H6Y8_9PROT</name>
<keyword evidence="2" id="KW-1185">Reference proteome</keyword>
<dbReference type="AlphaFoldDB" id="A0A516H6Y8"/>
<sequence length="149" mass="16226">MIRPVVGFGLVAAVALGAGLLVVPTPAIADSFSFGYSSGYHGHRHHRDYGHRHHNYYSYRSYWGPPAYYAPPPRVVVMQPPPAYYAPPPPVVYAQPHGQLSAVPASPVYQAPNGQYCREYQSGVTVAGRVQPSYGTACLMPDGAWRVVN</sequence>
<dbReference type="Proteomes" id="UP000317496">
    <property type="component" value="Chromosome"/>
</dbReference>
<evidence type="ECO:0008006" key="3">
    <source>
        <dbReference type="Google" id="ProtNLM"/>
    </source>
</evidence>
<proteinExistence type="predicted"/>
<dbReference type="KEGG" id="fer:FNB15_20665"/>
<protein>
    <recommendedName>
        <fullName evidence="3">Surface antigen domain-containing protein</fullName>
    </recommendedName>
</protein>
<evidence type="ECO:0000313" key="1">
    <source>
        <dbReference type="EMBL" id="QDO99529.1"/>
    </source>
</evidence>
<evidence type="ECO:0000313" key="2">
    <source>
        <dbReference type="Proteomes" id="UP000317496"/>
    </source>
</evidence>
<gene>
    <name evidence="1" type="ORF">FNB15_20665</name>
</gene>
<dbReference type="EMBL" id="CP041636">
    <property type="protein sequence ID" value="QDO99529.1"/>
    <property type="molecule type" value="Genomic_DNA"/>
</dbReference>